<evidence type="ECO:0008006" key="3">
    <source>
        <dbReference type="Google" id="ProtNLM"/>
    </source>
</evidence>
<accession>A0A1I6FMN5</accession>
<proteinExistence type="predicted"/>
<dbReference type="EMBL" id="FOYQ01000001">
    <property type="protein sequence ID" value="SFR31199.1"/>
    <property type="molecule type" value="Genomic_DNA"/>
</dbReference>
<evidence type="ECO:0000313" key="2">
    <source>
        <dbReference type="Proteomes" id="UP000199534"/>
    </source>
</evidence>
<gene>
    <name evidence="1" type="ORF">SAMN04490243_0026</name>
</gene>
<sequence length="190" mass="21732">MVLDPKAQLINRLDYVDATRIARGQAAREILDNPDEFGTLLEIAMTEKGVIGHRACWVTEFVCKENLRLMEPHLDYWVSMLPGLTDESAIRPMAKLSEMLCEYHEKTDQPFTTWTAEFREELIAVCFDWLIGPHKVAPKAFSMRCLYLLGKEFDWVHDELRATLLKGYPTGSAGYKSRAGHLLKKLEKSA</sequence>
<organism evidence="1 2">
    <name type="scientific">Robiginitalea myxolifaciens</name>
    <dbReference type="NCBI Taxonomy" id="400055"/>
    <lineage>
        <taxon>Bacteria</taxon>
        <taxon>Pseudomonadati</taxon>
        <taxon>Bacteroidota</taxon>
        <taxon>Flavobacteriia</taxon>
        <taxon>Flavobacteriales</taxon>
        <taxon>Flavobacteriaceae</taxon>
        <taxon>Robiginitalea</taxon>
    </lineage>
</organism>
<dbReference type="AlphaFoldDB" id="A0A1I6FMN5"/>
<protein>
    <recommendedName>
        <fullName evidence="3">DNA alkylation repair enzyme</fullName>
    </recommendedName>
</protein>
<name>A0A1I6FMN5_9FLAO</name>
<evidence type="ECO:0000313" key="1">
    <source>
        <dbReference type="EMBL" id="SFR31199.1"/>
    </source>
</evidence>
<keyword evidence="2" id="KW-1185">Reference proteome</keyword>
<reference evidence="1 2" key="1">
    <citation type="submission" date="2016-10" db="EMBL/GenBank/DDBJ databases">
        <authorList>
            <person name="de Groot N.N."/>
        </authorList>
    </citation>
    <scope>NUCLEOTIDE SEQUENCE [LARGE SCALE GENOMIC DNA]</scope>
    <source>
        <strain evidence="1 2">DSM 21019</strain>
    </source>
</reference>
<dbReference type="Proteomes" id="UP000199534">
    <property type="component" value="Unassembled WGS sequence"/>
</dbReference>
<dbReference type="STRING" id="400055.SAMN04490243_0026"/>